<dbReference type="RefSeq" id="WP_074660142.1">
    <property type="nucleotide sequence ID" value="NZ_MUGV01000017.1"/>
</dbReference>
<evidence type="ECO:0000259" key="1">
    <source>
        <dbReference type="PROSITE" id="PS51186"/>
    </source>
</evidence>
<dbReference type="Gene3D" id="3.40.630.30">
    <property type="match status" value="1"/>
</dbReference>
<protein>
    <recommendedName>
        <fullName evidence="1">N-acetyltransferase domain-containing protein</fullName>
    </recommendedName>
</protein>
<name>A0ABX4BR50_FLAFR</name>
<dbReference type="EMBL" id="MUGV01000017">
    <property type="protein sequence ID" value="OXA79382.1"/>
    <property type="molecule type" value="Genomic_DNA"/>
</dbReference>
<feature type="domain" description="N-acetyltransferase" evidence="1">
    <location>
        <begin position="1"/>
        <end position="155"/>
    </location>
</feature>
<dbReference type="Proteomes" id="UP000198382">
    <property type="component" value="Unassembled WGS sequence"/>
</dbReference>
<dbReference type="InterPro" id="IPR000182">
    <property type="entry name" value="GNAT_dom"/>
</dbReference>
<dbReference type="SUPFAM" id="SSF55729">
    <property type="entry name" value="Acyl-CoA N-acyltransferases (Nat)"/>
    <property type="match status" value="1"/>
</dbReference>
<dbReference type="InterPro" id="IPR016181">
    <property type="entry name" value="Acyl_CoA_acyltransferase"/>
</dbReference>
<evidence type="ECO:0000313" key="3">
    <source>
        <dbReference type="Proteomes" id="UP000198382"/>
    </source>
</evidence>
<sequence>MKIVEKEILSLEEKEVLRELWNEEYPTRLHLEDSEDFELYLNGLSNTKHYLLFDDSNKINGWAFTFLREGEDWFAIILDHQIQGKGNGSLLINELKKNNTSLNGWVIDHEDEVKQNAKYYRSPMPFYMKNGFTILTAIRIENEKMSGVKINWTLKNI</sequence>
<comment type="caution">
    <text evidence="2">The sequence shown here is derived from an EMBL/GenBank/DDBJ whole genome shotgun (WGS) entry which is preliminary data.</text>
</comment>
<proteinExistence type="predicted"/>
<organism evidence="2 3">
    <name type="scientific">Flavobacterium frigidimaris</name>
    <dbReference type="NCBI Taxonomy" id="262320"/>
    <lineage>
        <taxon>Bacteria</taxon>
        <taxon>Pseudomonadati</taxon>
        <taxon>Bacteroidota</taxon>
        <taxon>Flavobacteriia</taxon>
        <taxon>Flavobacteriales</taxon>
        <taxon>Flavobacteriaceae</taxon>
        <taxon>Flavobacterium</taxon>
    </lineage>
</organism>
<reference evidence="2 3" key="1">
    <citation type="submission" date="2016-11" db="EMBL/GenBank/DDBJ databases">
        <title>Whole genomes of Flavobacteriaceae.</title>
        <authorList>
            <person name="Stine C."/>
            <person name="Li C."/>
            <person name="Tadesse D."/>
        </authorList>
    </citation>
    <scope>NUCLEOTIDE SEQUENCE [LARGE SCALE GENOMIC DNA]</scope>
    <source>
        <strain evidence="2 3">DSM 15937</strain>
    </source>
</reference>
<keyword evidence="3" id="KW-1185">Reference proteome</keyword>
<gene>
    <name evidence="2" type="ORF">B0A65_10530</name>
</gene>
<evidence type="ECO:0000313" key="2">
    <source>
        <dbReference type="EMBL" id="OXA79382.1"/>
    </source>
</evidence>
<accession>A0ABX4BR50</accession>
<dbReference type="PROSITE" id="PS51186">
    <property type="entry name" value="GNAT"/>
    <property type="match status" value="1"/>
</dbReference>